<comment type="caution">
    <text evidence="2">The sequence shown here is derived from an EMBL/GenBank/DDBJ whole genome shotgun (WGS) entry which is preliminary data.</text>
</comment>
<dbReference type="Proteomes" id="UP000235145">
    <property type="component" value="Unassembled WGS sequence"/>
</dbReference>
<dbReference type="Pfam" id="PF14223">
    <property type="entry name" value="Retrotran_gag_2"/>
    <property type="match status" value="1"/>
</dbReference>
<name>A0A9R1X255_LACSA</name>
<evidence type="ECO:0000313" key="2">
    <source>
        <dbReference type="EMBL" id="KAJ0197815.1"/>
    </source>
</evidence>
<feature type="region of interest" description="Disordered" evidence="1">
    <location>
        <begin position="213"/>
        <end position="239"/>
    </location>
</feature>
<dbReference type="PANTHER" id="PTHR47481">
    <property type="match status" value="1"/>
</dbReference>
<proteinExistence type="predicted"/>
<evidence type="ECO:0008006" key="4">
    <source>
        <dbReference type="Google" id="ProtNLM"/>
    </source>
</evidence>
<reference evidence="2 3" key="1">
    <citation type="journal article" date="2017" name="Nat. Commun.">
        <title>Genome assembly with in vitro proximity ligation data and whole-genome triplication in lettuce.</title>
        <authorList>
            <person name="Reyes-Chin-Wo S."/>
            <person name="Wang Z."/>
            <person name="Yang X."/>
            <person name="Kozik A."/>
            <person name="Arikit S."/>
            <person name="Song C."/>
            <person name="Xia L."/>
            <person name="Froenicke L."/>
            <person name="Lavelle D.O."/>
            <person name="Truco M.J."/>
            <person name="Xia R."/>
            <person name="Zhu S."/>
            <person name="Xu C."/>
            <person name="Xu H."/>
            <person name="Xu X."/>
            <person name="Cox K."/>
            <person name="Korf I."/>
            <person name="Meyers B.C."/>
            <person name="Michelmore R.W."/>
        </authorList>
    </citation>
    <scope>NUCLEOTIDE SEQUENCE [LARGE SCALE GENOMIC DNA]</scope>
    <source>
        <strain evidence="3">cv. Salinas</strain>
        <tissue evidence="2">Seedlings</tissue>
    </source>
</reference>
<dbReference type="EMBL" id="NBSK02000007">
    <property type="protein sequence ID" value="KAJ0197815.1"/>
    <property type="molecule type" value="Genomic_DNA"/>
</dbReference>
<sequence>MTTSTTSSTAIPTKQQSVYVVTNVYDHFSFKLTSDGSNYKLWRRIFLDLCRSAKVQGHVNGKSLPTRDDDEDWYFIDSRVRSWFYSTCDSNLLKIISSDDCTTKDLWDKLHIQDQFRNTKKGASLIIDFCHTLKNIVDSLANVDSEISETKLVMRILRQLMSSYHNIVSFIIHKDTFPFFLEAKNMLLLHEAREENVDMPTDNNAITTTLYSVSTTTGKQKNNRWNKNHTGGKGSNKGG</sequence>
<keyword evidence="3" id="KW-1185">Reference proteome</keyword>
<accession>A0A9R1X255</accession>
<organism evidence="2 3">
    <name type="scientific">Lactuca sativa</name>
    <name type="common">Garden lettuce</name>
    <dbReference type="NCBI Taxonomy" id="4236"/>
    <lineage>
        <taxon>Eukaryota</taxon>
        <taxon>Viridiplantae</taxon>
        <taxon>Streptophyta</taxon>
        <taxon>Embryophyta</taxon>
        <taxon>Tracheophyta</taxon>
        <taxon>Spermatophyta</taxon>
        <taxon>Magnoliopsida</taxon>
        <taxon>eudicotyledons</taxon>
        <taxon>Gunneridae</taxon>
        <taxon>Pentapetalae</taxon>
        <taxon>asterids</taxon>
        <taxon>campanulids</taxon>
        <taxon>Asterales</taxon>
        <taxon>Asteraceae</taxon>
        <taxon>Cichorioideae</taxon>
        <taxon>Cichorieae</taxon>
        <taxon>Lactucinae</taxon>
        <taxon>Lactuca</taxon>
    </lineage>
</organism>
<evidence type="ECO:0000313" key="3">
    <source>
        <dbReference type="Proteomes" id="UP000235145"/>
    </source>
</evidence>
<dbReference type="PANTHER" id="PTHR47481:SF40">
    <property type="entry name" value="RETROTRANSPOSON GAG DOMAIN-CONTAINING PROTEIN"/>
    <property type="match status" value="1"/>
</dbReference>
<gene>
    <name evidence="2" type="ORF">LSAT_V11C700371400</name>
</gene>
<dbReference type="AlphaFoldDB" id="A0A9R1X255"/>
<protein>
    <recommendedName>
        <fullName evidence="4">Retrotransposon Copia-like N-terminal domain-containing protein</fullName>
    </recommendedName>
</protein>
<evidence type="ECO:0000256" key="1">
    <source>
        <dbReference type="SAM" id="MobiDB-lite"/>
    </source>
</evidence>